<dbReference type="PANTHER" id="PTHR23502:SF47">
    <property type="entry name" value="MAJOR FACILITATOR SUPERFAMILY (MFS) PROFILE DOMAIN-CONTAINING PROTEIN-RELATED"/>
    <property type="match status" value="1"/>
</dbReference>
<dbReference type="InterPro" id="IPR020846">
    <property type="entry name" value="MFS_dom"/>
</dbReference>
<feature type="domain" description="Major facilitator superfamily (MFS) profile" evidence="7">
    <location>
        <begin position="74"/>
        <end position="506"/>
    </location>
</feature>
<dbReference type="Pfam" id="PF07690">
    <property type="entry name" value="MFS_1"/>
    <property type="match status" value="1"/>
</dbReference>
<feature type="transmembrane region" description="Helical" evidence="6">
    <location>
        <begin position="140"/>
        <end position="159"/>
    </location>
</feature>
<feature type="transmembrane region" description="Helical" evidence="6">
    <location>
        <begin position="72"/>
        <end position="91"/>
    </location>
</feature>
<dbReference type="Proteomes" id="UP000038010">
    <property type="component" value="Unassembled WGS sequence"/>
</dbReference>
<dbReference type="GeneID" id="28731130"/>
<dbReference type="PANTHER" id="PTHR23502">
    <property type="entry name" value="MAJOR FACILITATOR SUPERFAMILY"/>
    <property type="match status" value="1"/>
</dbReference>
<evidence type="ECO:0000256" key="4">
    <source>
        <dbReference type="ARBA" id="ARBA00023136"/>
    </source>
</evidence>
<sequence>MQSVLAYRRIQRKTQKTSLEASPKPSRLPESVSNTAQQDTLHEKAHLEDFLVDFDGPHDALNPQNWPPWKKALTNSMTACVAFVSGFGSSINSPLIPQASHQFHVSQEAESLATALFLIGFGFGAPFSGPLSETFGRNPIYLGTLALFCCWTLGSALSPNFGAQLVFKFLSGFFGSTAFTTAGGTLGDVYNHEMRGKIFPWFGAVALSGPMIAPVVGAYVGQSGISWRWADWITLCIAGGLLTVMFFLLPETYAPRILEWKAAAKRQATGDARYHSPQGSISKKTLVKKIAEALHRPLLLLLREPILLVLTAYLTFVYIVAFSFFTGAPFIFSDTYGFDQGSTYLMFISTTVGLWICALASPLYGMLLGREYRKAATQGKAHAEPEAMLWWAMIAAPVLPISLFWLAWSDYASVSYWSPIIACAFFGFSLLSLFLSIYIYIIQAFTRFAASALVAITLVRYIAGGSMVIVAIPMFKNLGNHHAMTVLAAIACAFTPAPYILYLRGDRIRAASRTIGAKG</sequence>
<accession>A0A0N1NXR5</accession>
<dbReference type="EMBL" id="LFJN01000035">
    <property type="protein sequence ID" value="KPI35936.1"/>
    <property type="molecule type" value="Genomic_DNA"/>
</dbReference>
<protein>
    <submittedName>
        <fullName evidence="8">Putative transporter mfs2</fullName>
    </submittedName>
</protein>
<dbReference type="VEuPathDB" id="FungiDB:AB675_10475"/>
<evidence type="ECO:0000259" key="7">
    <source>
        <dbReference type="PROSITE" id="PS50850"/>
    </source>
</evidence>
<feature type="transmembrane region" description="Helical" evidence="6">
    <location>
        <begin position="198"/>
        <end position="220"/>
    </location>
</feature>
<comment type="caution">
    <text evidence="8">The sequence shown here is derived from an EMBL/GenBank/DDBJ whole genome shotgun (WGS) entry which is preliminary data.</text>
</comment>
<dbReference type="CDD" id="cd17323">
    <property type="entry name" value="MFS_Tpo1_MDR_like"/>
    <property type="match status" value="1"/>
</dbReference>
<dbReference type="RefSeq" id="XP_017995899.1">
    <property type="nucleotide sequence ID" value="XM_018139250.1"/>
</dbReference>
<feature type="region of interest" description="Disordered" evidence="5">
    <location>
        <begin position="12"/>
        <end position="37"/>
    </location>
</feature>
<dbReference type="GO" id="GO:0022857">
    <property type="term" value="F:transmembrane transporter activity"/>
    <property type="evidence" value="ECO:0007669"/>
    <property type="project" value="InterPro"/>
</dbReference>
<dbReference type="GO" id="GO:0005886">
    <property type="term" value="C:plasma membrane"/>
    <property type="evidence" value="ECO:0007669"/>
    <property type="project" value="TreeGrafter"/>
</dbReference>
<dbReference type="AlphaFoldDB" id="A0A0N1NXR5"/>
<dbReference type="OrthoDB" id="3936150at2759"/>
<name>A0A0N1NXR5_9EURO</name>
<dbReference type="InterPro" id="IPR011701">
    <property type="entry name" value="MFS"/>
</dbReference>
<feature type="transmembrane region" description="Helical" evidence="6">
    <location>
        <begin position="306"/>
        <end position="332"/>
    </location>
</feature>
<dbReference type="PROSITE" id="PS50850">
    <property type="entry name" value="MFS"/>
    <property type="match status" value="1"/>
</dbReference>
<evidence type="ECO:0000256" key="3">
    <source>
        <dbReference type="ARBA" id="ARBA00022989"/>
    </source>
</evidence>
<evidence type="ECO:0000256" key="2">
    <source>
        <dbReference type="ARBA" id="ARBA00022692"/>
    </source>
</evidence>
<evidence type="ECO:0000256" key="6">
    <source>
        <dbReference type="SAM" id="Phobius"/>
    </source>
</evidence>
<evidence type="ECO:0000313" key="9">
    <source>
        <dbReference type="Proteomes" id="UP000038010"/>
    </source>
</evidence>
<evidence type="ECO:0000313" key="8">
    <source>
        <dbReference type="EMBL" id="KPI35936.1"/>
    </source>
</evidence>
<proteinExistence type="predicted"/>
<feature type="transmembrane region" description="Helical" evidence="6">
    <location>
        <begin position="111"/>
        <end position="128"/>
    </location>
</feature>
<reference evidence="8 9" key="1">
    <citation type="submission" date="2015-06" db="EMBL/GenBank/DDBJ databases">
        <title>Draft genome of the ant-associated black yeast Phialophora attae CBS 131958.</title>
        <authorList>
            <person name="Moreno L.F."/>
            <person name="Stielow B.J."/>
            <person name="de Hoog S."/>
            <person name="Vicente V.A."/>
            <person name="Weiss V.A."/>
            <person name="de Vries M."/>
            <person name="Cruz L.M."/>
            <person name="Souza E.M."/>
        </authorList>
    </citation>
    <scope>NUCLEOTIDE SEQUENCE [LARGE SCALE GENOMIC DNA]</scope>
    <source>
        <strain evidence="8 9">CBS 131958</strain>
    </source>
</reference>
<feature type="transmembrane region" description="Helical" evidence="6">
    <location>
        <begin position="481"/>
        <end position="503"/>
    </location>
</feature>
<keyword evidence="4 6" id="KW-0472">Membrane</keyword>
<dbReference type="Gene3D" id="1.20.1250.20">
    <property type="entry name" value="MFS general substrate transporter like domains"/>
    <property type="match status" value="1"/>
</dbReference>
<evidence type="ECO:0000256" key="5">
    <source>
        <dbReference type="SAM" id="MobiDB-lite"/>
    </source>
</evidence>
<feature type="transmembrane region" description="Helical" evidence="6">
    <location>
        <begin position="165"/>
        <end position="186"/>
    </location>
</feature>
<feature type="transmembrane region" description="Helical" evidence="6">
    <location>
        <begin position="344"/>
        <end position="367"/>
    </location>
</feature>
<dbReference type="InterPro" id="IPR036259">
    <property type="entry name" value="MFS_trans_sf"/>
</dbReference>
<dbReference type="STRING" id="1664694.A0A0N1NXR5"/>
<keyword evidence="9" id="KW-1185">Reference proteome</keyword>
<feature type="transmembrane region" description="Helical" evidence="6">
    <location>
        <begin position="414"/>
        <end position="441"/>
    </location>
</feature>
<feature type="transmembrane region" description="Helical" evidence="6">
    <location>
        <begin position="232"/>
        <end position="249"/>
    </location>
</feature>
<dbReference type="SUPFAM" id="SSF103473">
    <property type="entry name" value="MFS general substrate transporter"/>
    <property type="match status" value="1"/>
</dbReference>
<comment type="subcellular location">
    <subcellularLocation>
        <location evidence="1">Membrane</location>
        <topology evidence="1">Multi-pass membrane protein</topology>
    </subcellularLocation>
</comment>
<keyword evidence="2 6" id="KW-0812">Transmembrane</keyword>
<keyword evidence="3 6" id="KW-1133">Transmembrane helix</keyword>
<feature type="transmembrane region" description="Helical" evidence="6">
    <location>
        <begin position="388"/>
        <end position="408"/>
    </location>
</feature>
<evidence type="ECO:0000256" key="1">
    <source>
        <dbReference type="ARBA" id="ARBA00004141"/>
    </source>
</evidence>
<gene>
    <name evidence="8" type="ORF">AB675_10475</name>
</gene>
<feature type="transmembrane region" description="Helical" evidence="6">
    <location>
        <begin position="453"/>
        <end position="475"/>
    </location>
</feature>
<organism evidence="8 9">
    <name type="scientific">Cyphellophora attinorum</name>
    <dbReference type="NCBI Taxonomy" id="1664694"/>
    <lineage>
        <taxon>Eukaryota</taxon>
        <taxon>Fungi</taxon>
        <taxon>Dikarya</taxon>
        <taxon>Ascomycota</taxon>
        <taxon>Pezizomycotina</taxon>
        <taxon>Eurotiomycetes</taxon>
        <taxon>Chaetothyriomycetidae</taxon>
        <taxon>Chaetothyriales</taxon>
        <taxon>Cyphellophoraceae</taxon>
        <taxon>Cyphellophora</taxon>
    </lineage>
</organism>